<gene>
    <name evidence="1" type="ORF">K491DRAFT_206419</name>
</gene>
<dbReference type="InterPro" id="IPR035810">
    <property type="entry name" value="PEBP_euk"/>
</dbReference>
<dbReference type="GO" id="GO:0030162">
    <property type="term" value="P:regulation of proteolysis"/>
    <property type="evidence" value="ECO:0007669"/>
    <property type="project" value="TreeGrafter"/>
</dbReference>
<dbReference type="PANTHER" id="PTHR11362:SF78">
    <property type="entry name" value="PROTEASE INHIBITOR"/>
    <property type="match status" value="1"/>
</dbReference>
<proteinExistence type="predicted"/>
<reference evidence="1" key="1">
    <citation type="journal article" date="2020" name="Stud. Mycol.">
        <title>101 Dothideomycetes genomes: a test case for predicting lifestyles and emergence of pathogens.</title>
        <authorList>
            <person name="Haridas S."/>
            <person name="Albert R."/>
            <person name="Binder M."/>
            <person name="Bloem J."/>
            <person name="Labutti K."/>
            <person name="Salamov A."/>
            <person name="Andreopoulos B."/>
            <person name="Baker S."/>
            <person name="Barry K."/>
            <person name="Bills G."/>
            <person name="Bluhm B."/>
            <person name="Cannon C."/>
            <person name="Castanera R."/>
            <person name="Culley D."/>
            <person name="Daum C."/>
            <person name="Ezra D."/>
            <person name="Gonzalez J."/>
            <person name="Henrissat B."/>
            <person name="Kuo A."/>
            <person name="Liang C."/>
            <person name="Lipzen A."/>
            <person name="Lutzoni F."/>
            <person name="Magnuson J."/>
            <person name="Mondo S."/>
            <person name="Nolan M."/>
            <person name="Ohm R."/>
            <person name="Pangilinan J."/>
            <person name="Park H.-J."/>
            <person name="Ramirez L."/>
            <person name="Alfaro M."/>
            <person name="Sun H."/>
            <person name="Tritt A."/>
            <person name="Yoshinaga Y."/>
            <person name="Zwiers L.-H."/>
            <person name="Turgeon B."/>
            <person name="Goodwin S."/>
            <person name="Spatafora J."/>
            <person name="Crous P."/>
            <person name="Grigoriev I."/>
        </authorList>
    </citation>
    <scope>NUCLEOTIDE SEQUENCE</scope>
    <source>
        <strain evidence="1">CBS 122681</strain>
    </source>
</reference>
<organism evidence="1 2">
    <name type="scientific">Lophiostoma macrostomum CBS 122681</name>
    <dbReference type="NCBI Taxonomy" id="1314788"/>
    <lineage>
        <taxon>Eukaryota</taxon>
        <taxon>Fungi</taxon>
        <taxon>Dikarya</taxon>
        <taxon>Ascomycota</taxon>
        <taxon>Pezizomycotina</taxon>
        <taxon>Dothideomycetes</taxon>
        <taxon>Pleosporomycetidae</taxon>
        <taxon>Pleosporales</taxon>
        <taxon>Lophiostomataceae</taxon>
        <taxon>Lophiostoma</taxon>
    </lineage>
</organism>
<dbReference type="GO" id="GO:0046578">
    <property type="term" value="P:regulation of Ras protein signal transduction"/>
    <property type="evidence" value="ECO:0007669"/>
    <property type="project" value="TreeGrafter"/>
</dbReference>
<dbReference type="GO" id="GO:0005543">
    <property type="term" value="F:phospholipid binding"/>
    <property type="evidence" value="ECO:0007669"/>
    <property type="project" value="TreeGrafter"/>
</dbReference>
<evidence type="ECO:0000313" key="1">
    <source>
        <dbReference type="EMBL" id="KAF2659299.1"/>
    </source>
</evidence>
<dbReference type="PANTHER" id="PTHR11362">
    <property type="entry name" value="PHOSPHATIDYLETHANOLAMINE-BINDING PROTEIN"/>
    <property type="match status" value="1"/>
</dbReference>
<dbReference type="CDD" id="cd00866">
    <property type="entry name" value="PEBP_euk"/>
    <property type="match status" value="1"/>
</dbReference>
<name>A0A6A6TGY7_9PLEO</name>
<protein>
    <submittedName>
        <fullName evidence="1">PEBP-like protein</fullName>
    </submittedName>
</protein>
<keyword evidence="2" id="KW-1185">Reference proteome</keyword>
<dbReference type="OrthoDB" id="2506647at2759"/>
<dbReference type="AlphaFoldDB" id="A0A6A6TGY7"/>
<dbReference type="Gene3D" id="3.90.280.10">
    <property type="entry name" value="PEBP-like"/>
    <property type="match status" value="1"/>
</dbReference>
<dbReference type="GO" id="GO:0030414">
    <property type="term" value="F:peptidase inhibitor activity"/>
    <property type="evidence" value="ECO:0007669"/>
    <property type="project" value="TreeGrafter"/>
</dbReference>
<dbReference type="SUPFAM" id="SSF49777">
    <property type="entry name" value="PEBP-like"/>
    <property type="match status" value="1"/>
</dbReference>
<dbReference type="InterPro" id="IPR008914">
    <property type="entry name" value="PEBP"/>
</dbReference>
<sequence>MQVGIIITYRAADLGTVRRECENIDNAQGRYASAATQPSILVSLSPAATKTTRFSATCGVGSIISTMPVIPESVEGLLAECQEADTASLQVHFPTSTVTKPGSQLSKADTQPTPSFSISSSAVQSNAKYIIISLDLDAPAPAISGLLSPILHGIFSDLNTQGDPDANGFVKLIADAPPAAPYGPPKPPGFSSPHRYIFLIWEQPEGLTSGDIMSRLGVADNMSLWSRIKWDEGSCEKKLGLGKPLGGNYFTV</sequence>
<dbReference type="EMBL" id="MU004308">
    <property type="protein sequence ID" value="KAF2659299.1"/>
    <property type="molecule type" value="Genomic_DNA"/>
</dbReference>
<dbReference type="InterPro" id="IPR036610">
    <property type="entry name" value="PEBP-like_sf"/>
</dbReference>
<accession>A0A6A6TGY7</accession>
<dbReference type="Proteomes" id="UP000799324">
    <property type="component" value="Unassembled WGS sequence"/>
</dbReference>
<dbReference type="Pfam" id="PF01161">
    <property type="entry name" value="PBP"/>
    <property type="match status" value="1"/>
</dbReference>
<evidence type="ECO:0000313" key="2">
    <source>
        <dbReference type="Proteomes" id="UP000799324"/>
    </source>
</evidence>